<keyword evidence="8" id="KW-0812">Transmembrane</keyword>
<organism evidence="9 10">
    <name type="scientific">Exophiala xenobiotica</name>
    <dbReference type="NCBI Taxonomy" id="348802"/>
    <lineage>
        <taxon>Eukaryota</taxon>
        <taxon>Fungi</taxon>
        <taxon>Dikarya</taxon>
        <taxon>Ascomycota</taxon>
        <taxon>Pezizomycotina</taxon>
        <taxon>Eurotiomycetes</taxon>
        <taxon>Chaetothyriomycetidae</taxon>
        <taxon>Chaetothyriales</taxon>
        <taxon>Herpotrichiellaceae</taxon>
        <taxon>Exophiala</taxon>
    </lineage>
</organism>
<evidence type="ECO:0000256" key="5">
    <source>
        <dbReference type="ARBA" id="ARBA00023004"/>
    </source>
</evidence>
<dbReference type="PRINTS" id="PR00463">
    <property type="entry name" value="EP450I"/>
</dbReference>
<feature type="transmembrane region" description="Helical" evidence="8">
    <location>
        <begin position="14"/>
        <end position="36"/>
    </location>
</feature>
<keyword evidence="5 6" id="KW-0408">Iron</keyword>
<keyword evidence="7" id="KW-0503">Monooxygenase</keyword>
<dbReference type="STRING" id="348802.A0A0D2E726"/>
<comment type="similarity">
    <text evidence="2 7">Belongs to the cytochrome P450 family.</text>
</comment>
<evidence type="ECO:0000313" key="9">
    <source>
        <dbReference type="EMBL" id="KIW50500.1"/>
    </source>
</evidence>
<dbReference type="PANTHER" id="PTHR24305">
    <property type="entry name" value="CYTOCHROME P450"/>
    <property type="match status" value="1"/>
</dbReference>
<dbReference type="InterPro" id="IPR001128">
    <property type="entry name" value="Cyt_P450"/>
</dbReference>
<evidence type="ECO:0000256" key="3">
    <source>
        <dbReference type="ARBA" id="ARBA00022723"/>
    </source>
</evidence>
<keyword evidence="10" id="KW-1185">Reference proteome</keyword>
<dbReference type="AlphaFoldDB" id="A0A0D2E726"/>
<dbReference type="Proteomes" id="UP000054342">
    <property type="component" value="Unassembled WGS sequence"/>
</dbReference>
<feature type="binding site" description="axial binding residue" evidence="6">
    <location>
        <position position="455"/>
    </location>
    <ligand>
        <name>heme</name>
        <dbReference type="ChEBI" id="CHEBI:30413"/>
    </ligand>
    <ligandPart>
        <name>Fe</name>
        <dbReference type="ChEBI" id="CHEBI:18248"/>
    </ligandPart>
</feature>
<dbReference type="InterPro" id="IPR050121">
    <property type="entry name" value="Cytochrome_P450_monoxygenase"/>
</dbReference>
<proteinExistence type="inferred from homology"/>
<dbReference type="SUPFAM" id="SSF48264">
    <property type="entry name" value="Cytochrome P450"/>
    <property type="match status" value="1"/>
</dbReference>
<dbReference type="Gene3D" id="1.10.630.10">
    <property type="entry name" value="Cytochrome P450"/>
    <property type="match status" value="1"/>
</dbReference>
<dbReference type="CDD" id="cd11060">
    <property type="entry name" value="CYP57A1-like"/>
    <property type="match status" value="1"/>
</dbReference>
<protein>
    <submittedName>
        <fullName evidence="9">Uncharacterized protein</fullName>
    </submittedName>
</protein>
<dbReference type="PRINTS" id="PR00385">
    <property type="entry name" value="P450"/>
</dbReference>
<dbReference type="InterPro" id="IPR002401">
    <property type="entry name" value="Cyt_P450_E_grp-I"/>
</dbReference>
<accession>A0A0D2E726</accession>
<dbReference type="InterPro" id="IPR036396">
    <property type="entry name" value="Cyt_P450_sf"/>
</dbReference>
<comment type="cofactor">
    <cofactor evidence="1 6">
        <name>heme</name>
        <dbReference type="ChEBI" id="CHEBI:30413"/>
    </cofactor>
</comment>
<keyword evidence="8" id="KW-1133">Transmembrane helix</keyword>
<dbReference type="GO" id="GO:0004497">
    <property type="term" value="F:monooxygenase activity"/>
    <property type="evidence" value="ECO:0007669"/>
    <property type="project" value="UniProtKB-KW"/>
</dbReference>
<keyword evidence="4 7" id="KW-0560">Oxidoreductase</keyword>
<keyword evidence="8" id="KW-0472">Membrane</keyword>
<dbReference type="RefSeq" id="XP_013311084.1">
    <property type="nucleotide sequence ID" value="XM_013455630.1"/>
</dbReference>
<reference evidence="9 10" key="1">
    <citation type="submission" date="2015-01" db="EMBL/GenBank/DDBJ databases">
        <title>The Genome Sequence of Exophiala xenobiotica CBS118157.</title>
        <authorList>
            <consortium name="The Broad Institute Genomics Platform"/>
            <person name="Cuomo C."/>
            <person name="de Hoog S."/>
            <person name="Gorbushina A."/>
            <person name="Stielow B."/>
            <person name="Teixiera M."/>
            <person name="Abouelleil A."/>
            <person name="Chapman S.B."/>
            <person name="Priest M."/>
            <person name="Young S.K."/>
            <person name="Wortman J."/>
            <person name="Nusbaum C."/>
            <person name="Birren B."/>
        </authorList>
    </citation>
    <scope>NUCLEOTIDE SEQUENCE [LARGE SCALE GENOMIC DNA]</scope>
    <source>
        <strain evidence="9 10">CBS 118157</strain>
    </source>
</reference>
<dbReference type="HOGENOM" id="CLU_001570_14_0_1"/>
<evidence type="ECO:0000256" key="2">
    <source>
        <dbReference type="ARBA" id="ARBA00010617"/>
    </source>
</evidence>
<sequence>MAQLLLQLSRIDHLWHYIKLHGVSCLLLGVLLTLLYNRYASPLRKFPGPLLASSTRLWQVWTAWTGKAEEHYIAVHRQYGPIVRLGPNEISMASPLAALDIFKTGKGFYKSDFYTIFLPPNVKDLFTEIREPVHAVMKRFAVPPYSLASVQQHTEDIEALLWKFQSKMDDFAVHDNLAVELGSWLHYLAFDVLGQFAFAHPFGFLDAGTDMDGFCKTIRRSGWESGIVGHVPFVEKLTRSNPIWKYVPFLPENAVSLLPRTAELMLKRHLEEDDHAAGTGPKSLLKAHLESHNEYPDKFSIRDVISLSTGAVAAGSDSTASTMQSFVWHVLSNSKIHDKLVAEILRSPLSEMVQYKEAQALEYFQACLKETMRLQPALGANITRMVPGEGTEVNGTWLPGGTQVALNAWVLHRDKDIFGTDADLFNPERWLSKDENCVKMMERCMFQFGGGSHLCIGRHLALFEMNKLLPQLFRRYEMTLVSQKPLDHITGLFYLQSGLCVYLRRRRGEVHV</sequence>
<dbReference type="PANTHER" id="PTHR24305:SF232">
    <property type="entry name" value="P450, PUTATIVE (EUROFUNG)-RELATED"/>
    <property type="match status" value="1"/>
</dbReference>
<dbReference type="PROSITE" id="PS00086">
    <property type="entry name" value="CYTOCHROME_P450"/>
    <property type="match status" value="1"/>
</dbReference>
<gene>
    <name evidence="9" type="ORF">PV05_09304</name>
</gene>
<dbReference type="EMBL" id="KN847322">
    <property type="protein sequence ID" value="KIW50500.1"/>
    <property type="molecule type" value="Genomic_DNA"/>
</dbReference>
<evidence type="ECO:0000256" key="4">
    <source>
        <dbReference type="ARBA" id="ARBA00023002"/>
    </source>
</evidence>
<dbReference type="GeneID" id="25331212"/>
<dbReference type="Pfam" id="PF00067">
    <property type="entry name" value="p450"/>
    <property type="match status" value="1"/>
</dbReference>
<dbReference type="GO" id="GO:0016705">
    <property type="term" value="F:oxidoreductase activity, acting on paired donors, with incorporation or reduction of molecular oxygen"/>
    <property type="evidence" value="ECO:0007669"/>
    <property type="project" value="InterPro"/>
</dbReference>
<evidence type="ECO:0000256" key="7">
    <source>
        <dbReference type="RuleBase" id="RU000461"/>
    </source>
</evidence>
<keyword evidence="3 6" id="KW-0479">Metal-binding</keyword>
<name>A0A0D2E726_9EURO</name>
<keyword evidence="6 7" id="KW-0349">Heme</keyword>
<dbReference type="GO" id="GO:0020037">
    <property type="term" value="F:heme binding"/>
    <property type="evidence" value="ECO:0007669"/>
    <property type="project" value="InterPro"/>
</dbReference>
<evidence type="ECO:0000313" key="10">
    <source>
        <dbReference type="Proteomes" id="UP000054342"/>
    </source>
</evidence>
<evidence type="ECO:0000256" key="1">
    <source>
        <dbReference type="ARBA" id="ARBA00001971"/>
    </source>
</evidence>
<evidence type="ECO:0000256" key="6">
    <source>
        <dbReference type="PIRSR" id="PIRSR602401-1"/>
    </source>
</evidence>
<dbReference type="OrthoDB" id="3934656at2759"/>
<dbReference type="GO" id="GO:0005506">
    <property type="term" value="F:iron ion binding"/>
    <property type="evidence" value="ECO:0007669"/>
    <property type="project" value="InterPro"/>
</dbReference>
<evidence type="ECO:0000256" key="8">
    <source>
        <dbReference type="SAM" id="Phobius"/>
    </source>
</evidence>
<dbReference type="InterPro" id="IPR017972">
    <property type="entry name" value="Cyt_P450_CS"/>
</dbReference>